<evidence type="ECO:0000256" key="5">
    <source>
        <dbReference type="ARBA" id="ARBA00023136"/>
    </source>
</evidence>
<dbReference type="InterPro" id="IPR032816">
    <property type="entry name" value="VTT_dom"/>
</dbReference>
<dbReference type="Proteomes" id="UP000230481">
    <property type="component" value="Unassembled WGS sequence"/>
</dbReference>
<feature type="transmembrane region" description="Helical" evidence="6">
    <location>
        <begin position="12"/>
        <end position="29"/>
    </location>
</feature>
<dbReference type="Pfam" id="PF09335">
    <property type="entry name" value="VTT_dom"/>
    <property type="match status" value="1"/>
</dbReference>
<evidence type="ECO:0000313" key="9">
    <source>
        <dbReference type="Proteomes" id="UP000230481"/>
    </source>
</evidence>
<feature type="transmembrane region" description="Helical" evidence="6">
    <location>
        <begin position="49"/>
        <end position="72"/>
    </location>
</feature>
<comment type="subcellular location">
    <subcellularLocation>
        <location evidence="1 6">Cell membrane</location>
        <topology evidence="1 6">Multi-pass membrane protein</topology>
    </subcellularLocation>
</comment>
<feature type="domain" description="VTT" evidence="7">
    <location>
        <begin position="69"/>
        <end position="180"/>
    </location>
</feature>
<dbReference type="InterPro" id="IPR015414">
    <property type="entry name" value="TMEM64"/>
</dbReference>
<reference evidence="9" key="1">
    <citation type="submission" date="2017-09" db="EMBL/GenBank/DDBJ databases">
        <title>Depth-based differentiation of microbial function through sediment-hosted aquifers and enrichment of novel symbionts in the deep terrestrial subsurface.</title>
        <authorList>
            <person name="Probst A.J."/>
            <person name="Ladd B."/>
            <person name="Jarett J.K."/>
            <person name="Geller-Mcgrath D.E."/>
            <person name="Sieber C.M.K."/>
            <person name="Emerson J.B."/>
            <person name="Anantharaman K."/>
            <person name="Thomas B.C."/>
            <person name="Malmstrom R."/>
            <person name="Stieglmeier M."/>
            <person name="Klingl A."/>
            <person name="Woyke T."/>
            <person name="Ryan C.M."/>
            <person name="Banfield J.F."/>
        </authorList>
    </citation>
    <scope>NUCLEOTIDE SEQUENCE [LARGE SCALE GENOMIC DNA]</scope>
</reference>
<organism evidence="8 9">
    <name type="scientific">Candidatus Campbellbacteria bacterium CG10_big_fil_rev_8_21_14_0_10_35_52</name>
    <dbReference type="NCBI Taxonomy" id="1974527"/>
    <lineage>
        <taxon>Bacteria</taxon>
        <taxon>Candidatus Campbelliibacteriota</taxon>
    </lineage>
</organism>
<dbReference type="PANTHER" id="PTHR12677:SF59">
    <property type="entry name" value="GOLGI APPARATUS MEMBRANE PROTEIN TVP38-RELATED"/>
    <property type="match status" value="1"/>
</dbReference>
<evidence type="ECO:0000313" key="8">
    <source>
        <dbReference type="EMBL" id="PIT96636.1"/>
    </source>
</evidence>
<dbReference type="AlphaFoldDB" id="A0A2M6WVB4"/>
<dbReference type="EMBL" id="PFAA01000038">
    <property type="protein sequence ID" value="PIT96636.1"/>
    <property type="molecule type" value="Genomic_DNA"/>
</dbReference>
<comment type="caution">
    <text evidence="8">The sequence shown here is derived from an EMBL/GenBank/DDBJ whole genome shotgun (WGS) entry which is preliminary data.</text>
</comment>
<accession>A0A2M6WVB4</accession>
<protein>
    <recommendedName>
        <fullName evidence="6">TVP38/TMEM64 family membrane protein</fullName>
    </recommendedName>
</protein>
<evidence type="ECO:0000256" key="6">
    <source>
        <dbReference type="RuleBase" id="RU366058"/>
    </source>
</evidence>
<evidence type="ECO:0000259" key="7">
    <source>
        <dbReference type="Pfam" id="PF09335"/>
    </source>
</evidence>
<evidence type="ECO:0000256" key="3">
    <source>
        <dbReference type="ARBA" id="ARBA00022692"/>
    </source>
</evidence>
<proteinExistence type="inferred from homology"/>
<gene>
    <name evidence="8" type="ORF">COT82_02065</name>
</gene>
<feature type="transmembrane region" description="Helical" evidence="6">
    <location>
        <begin position="84"/>
        <end position="105"/>
    </location>
</feature>
<evidence type="ECO:0000256" key="2">
    <source>
        <dbReference type="ARBA" id="ARBA00022475"/>
    </source>
</evidence>
<dbReference type="PANTHER" id="PTHR12677">
    <property type="entry name" value="GOLGI APPARATUS MEMBRANE PROTEIN TVP38-RELATED"/>
    <property type="match status" value="1"/>
</dbReference>
<evidence type="ECO:0000256" key="4">
    <source>
        <dbReference type="ARBA" id="ARBA00022989"/>
    </source>
</evidence>
<sequence length="221" mass="25176">MLFFQKNRRLIKSSHILFIIIVGLMIYIGSRGEVIDYLNIYAQNDILGVILFIFIFILATVIAPLTVFPLIVPASAIFGPFLTSIYSIAGWTIGAMIAFLIARHIGKPILTSFVSLEKLEKYEKYFRGRTEFFGLVFLRMILPVDILSYAVGFLSRISFKKYILATIIGISPFAFIFAYTSEALVQKKYVAFMAFSTGALFIFGFIYIIYKIYRLSRIGKK</sequence>
<evidence type="ECO:0000256" key="1">
    <source>
        <dbReference type="ARBA" id="ARBA00004651"/>
    </source>
</evidence>
<dbReference type="GO" id="GO:0005886">
    <property type="term" value="C:plasma membrane"/>
    <property type="evidence" value="ECO:0007669"/>
    <property type="project" value="UniProtKB-SubCell"/>
</dbReference>
<keyword evidence="5 6" id="KW-0472">Membrane</keyword>
<comment type="similarity">
    <text evidence="6">Belongs to the TVP38/TMEM64 family.</text>
</comment>
<feature type="transmembrane region" description="Helical" evidence="6">
    <location>
        <begin position="132"/>
        <end position="155"/>
    </location>
</feature>
<feature type="transmembrane region" description="Helical" evidence="6">
    <location>
        <begin position="162"/>
        <end position="180"/>
    </location>
</feature>
<feature type="transmembrane region" description="Helical" evidence="6">
    <location>
        <begin position="192"/>
        <end position="213"/>
    </location>
</feature>
<keyword evidence="2 6" id="KW-1003">Cell membrane</keyword>
<keyword evidence="4 6" id="KW-1133">Transmembrane helix</keyword>
<keyword evidence="3 6" id="KW-0812">Transmembrane</keyword>
<name>A0A2M6WVB4_9BACT</name>